<feature type="transmembrane region" description="Helical" evidence="7">
    <location>
        <begin position="167"/>
        <end position="190"/>
    </location>
</feature>
<dbReference type="InterPro" id="IPR050980">
    <property type="entry name" value="2C_sensor_his_kinase"/>
</dbReference>
<organism evidence="9 10">
    <name type="scientific">Sandarakinorhabdus glacialis</name>
    <dbReference type="NCBI Taxonomy" id="1614636"/>
    <lineage>
        <taxon>Bacteria</taxon>
        <taxon>Pseudomonadati</taxon>
        <taxon>Pseudomonadota</taxon>
        <taxon>Alphaproteobacteria</taxon>
        <taxon>Sphingomonadales</taxon>
        <taxon>Sphingosinicellaceae</taxon>
        <taxon>Sandarakinorhabdus</taxon>
    </lineage>
</organism>
<accession>A0A917ECZ8</accession>
<feature type="transmembrane region" description="Helical" evidence="7">
    <location>
        <begin position="34"/>
        <end position="56"/>
    </location>
</feature>
<reference evidence="9" key="1">
    <citation type="journal article" date="2014" name="Int. J. Syst. Evol. Microbiol.">
        <title>Complete genome sequence of Corynebacterium casei LMG S-19264T (=DSM 44701T), isolated from a smear-ripened cheese.</title>
        <authorList>
            <consortium name="US DOE Joint Genome Institute (JGI-PGF)"/>
            <person name="Walter F."/>
            <person name="Albersmeier A."/>
            <person name="Kalinowski J."/>
            <person name="Ruckert C."/>
        </authorList>
    </citation>
    <scope>NUCLEOTIDE SEQUENCE</scope>
    <source>
        <strain evidence="9">CGMCC 1.15519</strain>
    </source>
</reference>
<gene>
    <name evidence="9" type="ORF">GCM10011529_28940</name>
</gene>
<dbReference type="PANTHER" id="PTHR44936">
    <property type="entry name" value="SENSOR PROTEIN CREC"/>
    <property type="match status" value="1"/>
</dbReference>
<feature type="transmembrane region" description="Helical" evidence="7">
    <location>
        <begin position="62"/>
        <end position="85"/>
    </location>
</feature>
<feature type="domain" description="Histidine kinase" evidence="8">
    <location>
        <begin position="485"/>
        <end position="694"/>
    </location>
</feature>
<dbReference type="PRINTS" id="PR00344">
    <property type="entry name" value="BCTRLSENSOR"/>
</dbReference>
<dbReference type="PANTHER" id="PTHR44936:SF10">
    <property type="entry name" value="SENSOR PROTEIN RSTB"/>
    <property type="match status" value="1"/>
</dbReference>
<dbReference type="SUPFAM" id="SSF55874">
    <property type="entry name" value="ATPase domain of HSP90 chaperone/DNA topoisomerase II/histidine kinase"/>
    <property type="match status" value="1"/>
</dbReference>
<dbReference type="SUPFAM" id="SSF55781">
    <property type="entry name" value="GAF domain-like"/>
    <property type="match status" value="1"/>
</dbReference>
<evidence type="ECO:0000256" key="6">
    <source>
        <dbReference type="ARBA" id="ARBA00022840"/>
    </source>
</evidence>
<keyword evidence="6" id="KW-0067">ATP-binding</keyword>
<protein>
    <recommendedName>
        <fullName evidence="2">histidine kinase</fullName>
        <ecNumber evidence="2">2.7.13.3</ecNumber>
    </recommendedName>
</protein>
<dbReference type="RefSeq" id="WP_188763978.1">
    <property type="nucleotide sequence ID" value="NZ_BMJM01000014.1"/>
</dbReference>
<evidence type="ECO:0000256" key="2">
    <source>
        <dbReference type="ARBA" id="ARBA00012438"/>
    </source>
</evidence>
<dbReference type="GO" id="GO:0004673">
    <property type="term" value="F:protein histidine kinase activity"/>
    <property type="evidence" value="ECO:0007669"/>
    <property type="project" value="UniProtKB-EC"/>
</dbReference>
<keyword evidence="7" id="KW-1133">Transmembrane helix</keyword>
<comment type="catalytic activity">
    <reaction evidence="1">
        <text>ATP + protein L-histidine = ADP + protein N-phospho-L-histidine.</text>
        <dbReference type="EC" id="2.7.13.3"/>
    </reaction>
</comment>
<dbReference type="Pfam" id="PF13492">
    <property type="entry name" value="GAF_3"/>
    <property type="match status" value="1"/>
</dbReference>
<feature type="transmembrane region" description="Helical" evidence="7">
    <location>
        <begin position="135"/>
        <end position="155"/>
    </location>
</feature>
<keyword evidence="4" id="KW-0547">Nucleotide-binding</keyword>
<dbReference type="SMART" id="SM00387">
    <property type="entry name" value="HATPase_c"/>
    <property type="match status" value="1"/>
</dbReference>
<dbReference type="Proteomes" id="UP000635071">
    <property type="component" value="Unassembled WGS sequence"/>
</dbReference>
<feature type="transmembrane region" description="Helical" evidence="7">
    <location>
        <begin position="6"/>
        <end position="27"/>
    </location>
</feature>
<dbReference type="InterPro" id="IPR029016">
    <property type="entry name" value="GAF-like_dom_sf"/>
</dbReference>
<keyword evidence="5 9" id="KW-0418">Kinase</keyword>
<dbReference type="InterPro" id="IPR014265">
    <property type="entry name" value="XrtA/PrsK"/>
</dbReference>
<dbReference type="NCBIfam" id="TIGR02916">
    <property type="entry name" value="PEP_his_kin"/>
    <property type="match status" value="1"/>
</dbReference>
<feature type="transmembrane region" description="Helical" evidence="7">
    <location>
        <begin position="232"/>
        <end position="252"/>
    </location>
</feature>
<evidence type="ECO:0000259" key="8">
    <source>
        <dbReference type="PROSITE" id="PS50109"/>
    </source>
</evidence>
<proteinExistence type="predicted"/>
<evidence type="ECO:0000256" key="4">
    <source>
        <dbReference type="ARBA" id="ARBA00022741"/>
    </source>
</evidence>
<dbReference type="PROSITE" id="PS50109">
    <property type="entry name" value="HIS_KIN"/>
    <property type="match status" value="1"/>
</dbReference>
<dbReference type="Gene3D" id="3.30.565.10">
    <property type="entry name" value="Histidine kinase-like ATPase, C-terminal domain"/>
    <property type="match status" value="1"/>
</dbReference>
<keyword evidence="10" id="KW-1185">Reference proteome</keyword>
<evidence type="ECO:0000256" key="5">
    <source>
        <dbReference type="ARBA" id="ARBA00022777"/>
    </source>
</evidence>
<evidence type="ECO:0000256" key="1">
    <source>
        <dbReference type="ARBA" id="ARBA00000085"/>
    </source>
</evidence>
<dbReference type="InterPro" id="IPR036890">
    <property type="entry name" value="HATPase_C_sf"/>
</dbReference>
<dbReference type="GO" id="GO:0005524">
    <property type="term" value="F:ATP binding"/>
    <property type="evidence" value="ECO:0007669"/>
    <property type="project" value="UniProtKB-KW"/>
</dbReference>
<reference evidence="9" key="2">
    <citation type="submission" date="2020-09" db="EMBL/GenBank/DDBJ databases">
        <authorList>
            <person name="Sun Q."/>
            <person name="Zhou Y."/>
        </authorList>
    </citation>
    <scope>NUCLEOTIDE SEQUENCE</scope>
    <source>
        <strain evidence="9">CGMCC 1.15519</strain>
    </source>
</reference>
<feature type="transmembrane region" description="Helical" evidence="7">
    <location>
        <begin position="97"/>
        <end position="115"/>
    </location>
</feature>
<keyword evidence="7" id="KW-0472">Membrane</keyword>
<comment type="caution">
    <text evidence="9">The sequence shown here is derived from an EMBL/GenBank/DDBJ whole genome shotgun (WGS) entry which is preliminary data.</text>
</comment>
<dbReference type="EMBL" id="BMJM01000014">
    <property type="protein sequence ID" value="GGE20489.1"/>
    <property type="molecule type" value="Genomic_DNA"/>
</dbReference>
<dbReference type="InterPro" id="IPR003594">
    <property type="entry name" value="HATPase_dom"/>
</dbReference>
<dbReference type="InterPro" id="IPR004358">
    <property type="entry name" value="Sig_transdc_His_kin-like_C"/>
</dbReference>
<evidence type="ECO:0000256" key="7">
    <source>
        <dbReference type="SAM" id="Phobius"/>
    </source>
</evidence>
<evidence type="ECO:0000313" key="10">
    <source>
        <dbReference type="Proteomes" id="UP000635071"/>
    </source>
</evidence>
<dbReference type="InterPro" id="IPR005467">
    <property type="entry name" value="His_kinase_dom"/>
</dbReference>
<sequence>MQLTDVGLLSHLLAAAGFAALAVAALWRQQKTTSLLCLTVASATTAAWALVFVMVIRDPYTWSFWLSPAETIRSAAWIAFLVAVLRPTWQLDDRLRSSFVIAGGMGFVIALQLALDLLGASAGVLAGDRSMTGQLFLIMRLSVAVSGLVLVHNLYQNTDVQSRGGVRLLAIGLGGLFVYDLNFYTLAFLLPPPSSDLFNIRGAVNTITVPLLLFSAREAWVARIQVSRQVVFHTLSFSMIGFYLIAMAMLAYGLRLVSGDWGRLLQITFLFGTATMGTIVAVSPRFRAALRVQIAKNFFTYKYDYRLEWLRFISTVSRTGSNERAGALHERVIQAVCMVLDSPGGVLFIPEDDNLAPIAEWNVNGTKAESIPRKSNLVQFIEARQRIIDFDELRAGQGDYQTIIAPDWAQLNPRVWLGVPLFHLDSLAGFIILERTVARRVLNWEDYDLLRTLGRQAASYIAESSTQMALDEAAKFDEFNRRFAFIMHDIKNLVSQLSLVARNAQRHADNPAYRADMVKTLQNSVGKMNDLLARLSQHQGGRPDPKWHLVDIPLLLAQVIAVKQQAHQPLTLDTTAVESEPAQCVAGDGGQIEQLFLHLVQNAIDASASDAPIAVVATTEAGDIVVRIEDRGRGMSSRFIRQELFQPFRSTKPGGFGIGAYEVREIARAHGGRLDVVSREGEGTIFTIALPAAGEPGRTIMQVAAQ</sequence>
<dbReference type="InterPro" id="IPR003018">
    <property type="entry name" value="GAF"/>
</dbReference>
<dbReference type="Pfam" id="PF02518">
    <property type="entry name" value="HATPase_c"/>
    <property type="match status" value="1"/>
</dbReference>
<dbReference type="EC" id="2.7.13.3" evidence="2"/>
<keyword evidence="3" id="KW-0808">Transferase</keyword>
<evidence type="ECO:0000256" key="3">
    <source>
        <dbReference type="ARBA" id="ARBA00022679"/>
    </source>
</evidence>
<feature type="transmembrane region" description="Helical" evidence="7">
    <location>
        <begin position="264"/>
        <end position="282"/>
    </location>
</feature>
<dbReference type="Gene3D" id="3.30.450.40">
    <property type="match status" value="1"/>
</dbReference>
<evidence type="ECO:0000313" key="9">
    <source>
        <dbReference type="EMBL" id="GGE20489.1"/>
    </source>
</evidence>
<name>A0A917ECZ8_9SPHN</name>
<keyword evidence="7" id="KW-0812">Transmembrane</keyword>
<dbReference type="AlphaFoldDB" id="A0A917ECZ8"/>